<evidence type="ECO:0000256" key="2">
    <source>
        <dbReference type="ARBA" id="ARBA00023015"/>
    </source>
</evidence>
<dbReference type="NCBIfam" id="TIGR02937">
    <property type="entry name" value="sigma70-ECF"/>
    <property type="match status" value="1"/>
</dbReference>
<evidence type="ECO:0000313" key="8">
    <source>
        <dbReference type="Proteomes" id="UP000001877"/>
    </source>
</evidence>
<dbReference type="InterPro" id="IPR014300">
    <property type="entry name" value="RNA_pol_sigma-V"/>
</dbReference>
<dbReference type="EMBL" id="AP008955">
    <property type="protein sequence ID" value="BAH45355.1"/>
    <property type="molecule type" value="Genomic_DNA"/>
</dbReference>
<dbReference type="InterPro" id="IPR014284">
    <property type="entry name" value="RNA_pol_sigma-70_dom"/>
</dbReference>
<dbReference type="GO" id="GO:0006352">
    <property type="term" value="P:DNA-templated transcription initiation"/>
    <property type="evidence" value="ECO:0007669"/>
    <property type="project" value="InterPro"/>
</dbReference>
<dbReference type="SUPFAM" id="SSF88946">
    <property type="entry name" value="Sigma2 domain of RNA polymerase sigma factors"/>
    <property type="match status" value="1"/>
</dbReference>
<keyword evidence="8" id="KW-1185">Reference proteome</keyword>
<dbReference type="InterPro" id="IPR013324">
    <property type="entry name" value="RNA_pol_sigma_r3/r4-like"/>
</dbReference>
<dbReference type="PANTHER" id="PTHR43133:SF51">
    <property type="entry name" value="RNA POLYMERASE SIGMA FACTOR"/>
    <property type="match status" value="1"/>
</dbReference>
<protein>
    <submittedName>
        <fullName evidence="7">RNA polymerase ECF-type sigma factor</fullName>
    </submittedName>
</protein>
<dbReference type="HOGENOM" id="CLU_047691_3_1_9"/>
<dbReference type="KEGG" id="bbe:BBR47_43780"/>
<evidence type="ECO:0000256" key="1">
    <source>
        <dbReference type="ARBA" id="ARBA00010641"/>
    </source>
</evidence>
<dbReference type="Pfam" id="PF04542">
    <property type="entry name" value="Sigma70_r2"/>
    <property type="match status" value="1"/>
</dbReference>
<name>C0ZI81_BREBN</name>
<gene>
    <name evidence="7" type="ordered locus">BBR47_43780</name>
</gene>
<reference evidence="7 8" key="1">
    <citation type="submission" date="2005-03" db="EMBL/GenBank/DDBJ databases">
        <title>Brevibacillus brevis strain 47, complete genome.</title>
        <authorList>
            <person name="Hosoyama A."/>
            <person name="Yamada R."/>
            <person name="Hongo Y."/>
            <person name="Terui Y."/>
            <person name="Ankai A."/>
            <person name="Masuyama W."/>
            <person name="Sekiguchi M."/>
            <person name="Takeda T."/>
            <person name="Asano K."/>
            <person name="Ohji S."/>
            <person name="Ichikawa N."/>
            <person name="Narita S."/>
            <person name="Aoki N."/>
            <person name="Miura H."/>
            <person name="Matsushita S."/>
            <person name="Sekigawa T."/>
            <person name="Yamagata H."/>
            <person name="Yoshikawa H."/>
            <person name="Udaka S."/>
            <person name="Tanikawa S."/>
            <person name="Fujita N."/>
        </authorList>
    </citation>
    <scope>NUCLEOTIDE SEQUENCE [LARGE SCALE GENOMIC DNA]</scope>
    <source>
        <strain evidence="8">47 / JCM 6285 / NBRC 100599</strain>
    </source>
</reference>
<dbReference type="InterPro" id="IPR007627">
    <property type="entry name" value="RNA_pol_sigma70_r2"/>
</dbReference>
<dbReference type="GO" id="GO:0016987">
    <property type="term" value="F:sigma factor activity"/>
    <property type="evidence" value="ECO:0007669"/>
    <property type="project" value="UniProtKB-KW"/>
</dbReference>
<feature type="domain" description="RNA polymerase sigma factor 70 region 4 type 2" evidence="6">
    <location>
        <begin position="133"/>
        <end position="182"/>
    </location>
</feature>
<keyword evidence="4" id="KW-0804">Transcription</keyword>
<dbReference type="InterPro" id="IPR013325">
    <property type="entry name" value="RNA_pol_sigma_r2"/>
</dbReference>
<organism evidence="7 8">
    <name type="scientific">Brevibacillus brevis (strain 47 / JCM 6285 / NBRC 100599)</name>
    <dbReference type="NCBI Taxonomy" id="358681"/>
    <lineage>
        <taxon>Bacteria</taxon>
        <taxon>Bacillati</taxon>
        <taxon>Bacillota</taxon>
        <taxon>Bacilli</taxon>
        <taxon>Bacillales</taxon>
        <taxon>Paenibacillaceae</taxon>
        <taxon>Brevibacillus</taxon>
    </lineage>
</organism>
<dbReference type="PANTHER" id="PTHR43133">
    <property type="entry name" value="RNA POLYMERASE ECF-TYPE SIGMA FACTO"/>
    <property type="match status" value="1"/>
</dbReference>
<dbReference type="Pfam" id="PF08281">
    <property type="entry name" value="Sigma70_r4_2"/>
    <property type="match status" value="1"/>
</dbReference>
<dbReference type="GO" id="GO:0003677">
    <property type="term" value="F:DNA binding"/>
    <property type="evidence" value="ECO:0007669"/>
    <property type="project" value="InterPro"/>
</dbReference>
<dbReference type="eggNOG" id="COG1595">
    <property type="taxonomic scope" value="Bacteria"/>
</dbReference>
<feature type="domain" description="RNA polymerase sigma-70 region 2" evidence="5">
    <location>
        <begin position="41"/>
        <end position="108"/>
    </location>
</feature>
<keyword evidence="3" id="KW-0731">Sigma factor</keyword>
<evidence type="ECO:0000256" key="3">
    <source>
        <dbReference type="ARBA" id="ARBA00023082"/>
    </source>
</evidence>
<comment type="similarity">
    <text evidence="1">Belongs to the sigma-70 factor family. ECF subfamily.</text>
</comment>
<evidence type="ECO:0000259" key="5">
    <source>
        <dbReference type="Pfam" id="PF04542"/>
    </source>
</evidence>
<evidence type="ECO:0000313" key="7">
    <source>
        <dbReference type="EMBL" id="BAH45355.1"/>
    </source>
</evidence>
<dbReference type="InterPro" id="IPR036388">
    <property type="entry name" value="WH-like_DNA-bd_sf"/>
</dbReference>
<proteinExistence type="inferred from homology"/>
<evidence type="ECO:0000259" key="6">
    <source>
        <dbReference type="Pfam" id="PF08281"/>
    </source>
</evidence>
<dbReference type="SUPFAM" id="SSF88659">
    <property type="entry name" value="Sigma3 and sigma4 domains of RNA polymerase sigma factors"/>
    <property type="match status" value="1"/>
</dbReference>
<sequence>MKRFVALISLTGEKRRGSCLNRQLGLVARAKAGDADAFQMLIHQEKANLYKMAFVYTRNEEDALEIFQETVYKALLSISTLKEEQYFTTWLTRILINSALAYLARKRKVISLSKDMIENVRDTGSVRLEERIDLLEAMEELEEKYVTVLLLRFYKDYSVKQIAETLDCPEGTVKTNIHRGLTLLKKKLKGEYFDERKNSCL</sequence>
<dbReference type="Proteomes" id="UP000001877">
    <property type="component" value="Chromosome"/>
</dbReference>
<accession>C0ZI81</accession>
<dbReference type="Gene3D" id="1.10.10.10">
    <property type="entry name" value="Winged helix-like DNA-binding domain superfamily/Winged helix DNA-binding domain"/>
    <property type="match status" value="1"/>
</dbReference>
<dbReference type="InterPro" id="IPR039425">
    <property type="entry name" value="RNA_pol_sigma-70-like"/>
</dbReference>
<dbReference type="STRING" id="358681.BBR47_43780"/>
<evidence type="ECO:0000256" key="4">
    <source>
        <dbReference type="ARBA" id="ARBA00023163"/>
    </source>
</evidence>
<dbReference type="Gene3D" id="1.10.1740.10">
    <property type="match status" value="1"/>
</dbReference>
<dbReference type="NCBIfam" id="TIGR02954">
    <property type="entry name" value="Sig70_famx3"/>
    <property type="match status" value="1"/>
</dbReference>
<dbReference type="AlphaFoldDB" id="C0ZI81"/>
<dbReference type="InterPro" id="IPR013249">
    <property type="entry name" value="RNA_pol_sigma70_r4_t2"/>
</dbReference>
<keyword evidence="2" id="KW-0805">Transcription regulation</keyword>